<evidence type="ECO:0000256" key="1">
    <source>
        <dbReference type="ARBA" id="ARBA00010641"/>
    </source>
</evidence>
<dbReference type="Gene3D" id="1.10.10.10">
    <property type="entry name" value="Winged helix-like DNA-binding domain superfamily/Winged helix DNA-binding domain"/>
    <property type="match status" value="1"/>
</dbReference>
<dbReference type="PANTHER" id="PTHR43133:SF46">
    <property type="entry name" value="RNA POLYMERASE SIGMA-70 FACTOR ECF SUBFAMILY"/>
    <property type="match status" value="1"/>
</dbReference>
<dbReference type="InterPro" id="IPR039425">
    <property type="entry name" value="RNA_pol_sigma-70-like"/>
</dbReference>
<dbReference type="Pfam" id="PF08281">
    <property type="entry name" value="Sigma70_r4_2"/>
    <property type="match status" value="1"/>
</dbReference>
<protein>
    <submittedName>
        <fullName evidence="8">Sigma-70 family RNA polymerase sigma factor</fullName>
    </submittedName>
</protein>
<feature type="compositionally biased region" description="Basic and acidic residues" evidence="5">
    <location>
        <begin position="271"/>
        <end position="281"/>
    </location>
</feature>
<dbReference type="EMBL" id="CP039396">
    <property type="protein sequence ID" value="QCD41119.1"/>
    <property type="molecule type" value="Genomic_DNA"/>
</dbReference>
<keyword evidence="9" id="KW-1185">Reference proteome</keyword>
<evidence type="ECO:0000313" key="8">
    <source>
        <dbReference type="EMBL" id="QCD41119.1"/>
    </source>
</evidence>
<proteinExistence type="inferred from homology"/>
<dbReference type="InterPro" id="IPR013249">
    <property type="entry name" value="RNA_pol_sigma70_r4_t2"/>
</dbReference>
<dbReference type="KEGG" id="ddb:E7747_01630"/>
<organism evidence="8 9">
    <name type="scientific">Duncaniella dubosii</name>
    <dbReference type="NCBI Taxonomy" id="2518971"/>
    <lineage>
        <taxon>Bacteria</taxon>
        <taxon>Pseudomonadati</taxon>
        <taxon>Bacteroidota</taxon>
        <taxon>Bacteroidia</taxon>
        <taxon>Bacteroidales</taxon>
        <taxon>Muribaculaceae</taxon>
        <taxon>Duncaniella</taxon>
    </lineage>
</organism>
<dbReference type="RefSeq" id="WP_136413716.1">
    <property type="nucleotide sequence ID" value="NZ_CP039396.1"/>
</dbReference>
<evidence type="ECO:0000256" key="5">
    <source>
        <dbReference type="SAM" id="MobiDB-lite"/>
    </source>
</evidence>
<dbReference type="GO" id="GO:0006352">
    <property type="term" value="P:DNA-templated transcription initiation"/>
    <property type="evidence" value="ECO:0007669"/>
    <property type="project" value="InterPro"/>
</dbReference>
<feature type="compositionally biased region" description="Polar residues" evidence="5">
    <location>
        <begin position="243"/>
        <end position="270"/>
    </location>
</feature>
<evidence type="ECO:0000256" key="2">
    <source>
        <dbReference type="ARBA" id="ARBA00023015"/>
    </source>
</evidence>
<evidence type="ECO:0000259" key="7">
    <source>
        <dbReference type="Pfam" id="PF08281"/>
    </source>
</evidence>
<sequence length="526" mass="59401">MNMTNLIRRCENGDKDAMAELYRIYSPCMLRLVKRYVTDLSAAEDVLHDGFIIVFANIGKLKNPDKLEFWIRTIMKNLSLQYLKHLEATQLIDEEEEITDTPYTENKLSYEELDEIIGKLPTGYQKIFRLAVFENKSHKEIGEILGIAPNSSSSQLARAKAMLRRLINDREAKLYILVSVSMLTFSALYLKNRPEPPVLSNSDIPDQQSKSTTDFDLNYGNIIVSEVTRNGVDATTAEPAVSKKSSSQQATIGGNSSCTPSGHDTATEDISPNKHDRHQEEMTENMQPHAPTDTVIRDMIDSPTDLSDIPSYIADEKNKSGWQKYSIGATMRYTCIKATTESDILQPGLPSNVKFVERKVHHYFPMIFGITFSRSLSPRLALETGVTYTCLRSKLEYESDNDYAEMKTTAHFVGIPLKLNYSLFSYDGLSAYTTIGCKIDLPVNTHCETIHNTTDTPLPMLKPSLQFSIEGGIGIEYRLTRGINIYTEPSVTYHPDNHSSLPTTWQERPLMFNIPIGIRFCLQNEI</sequence>
<gene>
    <name evidence="8" type="ORF">E7747_01630</name>
</gene>
<reference evidence="9" key="1">
    <citation type="submission" date="2019-02" db="EMBL/GenBank/DDBJ databases">
        <title>Isolation and identification of novel species under the genus Muribaculum.</title>
        <authorList>
            <person name="Miyake S."/>
            <person name="Ding Y."/>
            <person name="Low A."/>
            <person name="Soh M."/>
            <person name="Seedorf H."/>
        </authorList>
    </citation>
    <scope>NUCLEOTIDE SEQUENCE [LARGE SCALE GENOMIC DNA]</scope>
    <source>
        <strain evidence="9">H5</strain>
    </source>
</reference>
<dbReference type="GO" id="GO:0003677">
    <property type="term" value="F:DNA binding"/>
    <property type="evidence" value="ECO:0007669"/>
    <property type="project" value="InterPro"/>
</dbReference>
<evidence type="ECO:0000313" key="9">
    <source>
        <dbReference type="Proteomes" id="UP000297149"/>
    </source>
</evidence>
<dbReference type="InterPro" id="IPR007627">
    <property type="entry name" value="RNA_pol_sigma70_r2"/>
</dbReference>
<evidence type="ECO:0000259" key="6">
    <source>
        <dbReference type="Pfam" id="PF04542"/>
    </source>
</evidence>
<evidence type="ECO:0000256" key="3">
    <source>
        <dbReference type="ARBA" id="ARBA00023082"/>
    </source>
</evidence>
<evidence type="ECO:0000256" key="4">
    <source>
        <dbReference type="ARBA" id="ARBA00023163"/>
    </source>
</evidence>
<keyword evidence="4" id="KW-0804">Transcription</keyword>
<dbReference type="NCBIfam" id="TIGR02937">
    <property type="entry name" value="sigma70-ECF"/>
    <property type="match status" value="1"/>
</dbReference>
<feature type="domain" description="RNA polymerase sigma-70 region 2" evidence="6">
    <location>
        <begin position="21"/>
        <end position="85"/>
    </location>
</feature>
<name>A0A4P7VZW8_9BACT</name>
<keyword evidence="3" id="KW-0731">Sigma factor</keyword>
<dbReference type="Proteomes" id="UP000297149">
    <property type="component" value="Chromosome"/>
</dbReference>
<dbReference type="PANTHER" id="PTHR43133">
    <property type="entry name" value="RNA POLYMERASE ECF-TYPE SIGMA FACTO"/>
    <property type="match status" value="1"/>
</dbReference>
<accession>A0A4P7VZW8</accession>
<dbReference type="SUPFAM" id="SSF88946">
    <property type="entry name" value="Sigma2 domain of RNA polymerase sigma factors"/>
    <property type="match status" value="1"/>
</dbReference>
<dbReference type="SUPFAM" id="SSF88659">
    <property type="entry name" value="Sigma3 and sigma4 domains of RNA polymerase sigma factors"/>
    <property type="match status" value="1"/>
</dbReference>
<dbReference type="InterPro" id="IPR014284">
    <property type="entry name" value="RNA_pol_sigma-70_dom"/>
</dbReference>
<dbReference type="AlphaFoldDB" id="A0A4P7VZW8"/>
<keyword evidence="2" id="KW-0805">Transcription regulation</keyword>
<dbReference type="InterPro" id="IPR013324">
    <property type="entry name" value="RNA_pol_sigma_r3/r4-like"/>
</dbReference>
<comment type="similarity">
    <text evidence="1">Belongs to the sigma-70 factor family. ECF subfamily.</text>
</comment>
<dbReference type="Gene3D" id="1.10.1740.10">
    <property type="match status" value="1"/>
</dbReference>
<dbReference type="InterPro" id="IPR013325">
    <property type="entry name" value="RNA_pol_sigma_r2"/>
</dbReference>
<dbReference type="GO" id="GO:0016987">
    <property type="term" value="F:sigma factor activity"/>
    <property type="evidence" value="ECO:0007669"/>
    <property type="project" value="UniProtKB-KW"/>
</dbReference>
<feature type="region of interest" description="Disordered" evidence="5">
    <location>
        <begin position="237"/>
        <end position="286"/>
    </location>
</feature>
<dbReference type="Pfam" id="PF04542">
    <property type="entry name" value="Sigma70_r2"/>
    <property type="match status" value="1"/>
</dbReference>
<dbReference type="CDD" id="cd06171">
    <property type="entry name" value="Sigma70_r4"/>
    <property type="match status" value="1"/>
</dbReference>
<feature type="domain" description="RNA polymerase sigma factor 70 region 4 type 2" evidence="7">
    <location>
        <begin position="111"/>
        <end position="163"/>
    </location>
</feature>
<dbReference type="InterPro" id="IPR036388">
    <property type="entry name" value="WH-like_DNA-bd_sf"/>
</dbReference>